<dbReference type="Proteomes" id="UP001501666">
    <property type="component" value="Unassembled WGS sequence"/>
</dbReference>
<sequence length="75" mass="8611">MTVKVVKPWKYGYQLEFEGVQFDVTSPPGCTPNGISWMSDWGVLRDWINRGLVTEKFIPNSYNDADQIWSGPMPE</sequence>
<protein>
    <submittedName>
        <fullName evidence="1">Uncharacterized protein</fullName>
    </submittedName>
</protein>
<reference evidence="2" key="1">
    <citation type="journal article" date="2019" name="Int. J. Syst. Evol. Microbiol.">
        <title>The Global Catalogue of Microorganisms (GCM) 10K type strain sequencing project: providing services to taxonomists for standard genome sequencing and annotation.</title>
        <authorList>
            <consortium name="The Broad Institute Genomics Platform"/>
            <consortium name="The Broad Institute Genome Sequencing Center for Infectious Disease"/>
            <person name="Wu L."/>
            <person name="Ma J."/>
        </authorList>
    </citation>
    <scope>NUCLEOTIDE SEQUENCE [LARGE SCALE GENOMIC DNA]</scope>
    <source>
        <strain evidence="2">JCM 6835</strain>
    </source>
</reference>
<accession>A0ABP6ECH5</accession>
<organism evidence="1 2">
    <name type="scientific">Nonomuraea recticatena</name>
    <dbReference type="NCBI Taxonomy" id="46178"/>
    <lineage>
        <taxon>Bacteria</taxon>
        <taxon>Bacillati</taxon>
        <taxon>Actinomycetota</taxon>
        <taxon>Actinomycetes</taxon>
        <taxon>Streptosporangiales</taxon>
        <taxon>Streptosporangiaceae</taxon>
        <taxon>Nonomuraea</taxon>
    </lineage>
</organism>
<keyword evidence="2" id="KW-1185">Reference proteome</keyword>
<comment type="caution">
    <text evidence="1">The sequence shown here is derived from an EMBL/GenBank/DDBJ whole genome shotgun (WGS) entry which is preliminary data.</text>
</comment>
<gene>
    <name evidence="1" type="ORF">GCM10010412_041100</name>
</gene>
<dbReference type="EMBL" id="BAAATE010000010">
    <property type="protein sequence ID" value="GAA2665100.1"/>
    <property type="molecule type" value="Genomic_DNA"/>
</dbReference>
<evidence type="ECO:0000313" key="1">
    <source>
        <dbReference type="EMBL" id="GAA2665100.1"/>
    </source>
</evidence>
<name>A0ABP6ECH5_9ACTN</name>
<proteinExistence type="predicted"/>
<evidence type="ECO:0000313" key="2">
    <source>
        <dbReference type="Proteomes" id="UP001501666"/>
    </source>
</evidence>
<dbReference type="RefSeq" id="WP_346148603.1">
    <property type="nucleotide sequence ID" value="NZ_BAAATE010000010.1"/>
</dbReference>